<evidence type="ECO:0000256" key="4">
    <source>
        <dbReference type="SAM" id="SignalP"/>
    </source>
</evidence>
<keyword evidence="3" id="KW-0677">Repeat</keyword>
<dbReference type="PROSITE" id="PS51450">
    <property type="entry name" value="LRR"/>
    <property type="match status" value="3"/>
</dbReference>
<name>A0AA39LQ26_9BILA</name>
<keyword evidence="1" id="KW-0433">Leucine-rich repeat</keyword>
<reference evidence="5" key="1">
    <citation type="submission" date="2023-06" db="EMBL/GenBank/DDBJ databases">
        <title>Genomic analysis of the entomopathogenic nematode Steinernema hermaphroditum.</title>
        <authorList>
            <person name="Schwarz E.M."/>
            <person name="Heppert J.K."/>
            <person name="Baniya A."/>
            <person name="Schwartz H.T."/>
            <person name="Tan C.-H."/>
            <person name="Antoshechkin I."/>
            <person name="Sternberg P.W."/>
            <person name="Goodrich-Blair H."/>
            <person name="Dillman A.R."/>
        </authorList>
    </citation>
    <scope>NUCLEOTIDE SEQUENCE</scope>
    <source>
        <strain evidence="5">PS9179</strain>
        <tissue evidence="5">Whole animal</tissue>
    </source>
</reference>
<feature type="signal peptide" evidence="4">
    <location>
        <begin position="1"/>
        <end position="31"/>
    </location>
</feature>
<keyword evidence="6" id="KW-1185">Reference proteome</keyword>
<dbReference type="InterPro" id="IPR003591">
    <property type="entry name" value="Leu-rich_rpt_typical-subtyp"/>
</dbReference>
<evidence type="ECO:0000256" key="2">
    <source>
        <dbReference type="ARBA" id="ARBA00022729"/>
    </source>
</evidence>
<comment type="caution">
    <text evidence="5">The sequence shown here is derived from an EMBL/GenBank/DDBJ whole genome shotgun (WGS) entry which is preliminary data.</text>
</comment>
<evidence type="ECO:0000313" key="5">
    <source>
        <dbReference type="EMBL" id="KAK0405408.1"/>
    </source>
</evidence>
<dbReference type="PANTHER" id="PTHR24364">
    <property type="entry name" value="LP06937P"/>
    <property type="match status" value="1"/>
</dbReference>
<evidence type="ECO:0000256" key="3">
    <source>
        <dbReference type="ARBA" id="ARBA00022737"/>
    </source>
</evidence>
<dbReference type="InterPro" id="IPR052286">
    <property type="entry name" value="Wnt_signaling_inhibitor"/>
</dbReference>
<dbReference type="PANTHER" id="PTHR24364:SF18">
    <property type="entry name" value="LP06937P"/>
    <property type="match status" value="1"/>
</dbReference>
<accession>A0AA39LQ26</accession>
<sequence length="363" mass="41705">MAEGAGIDLIVTATQWFLWALCAVVAPLAEGIITEQDPNTRYMCQGTLSDFAACQCREDESELACVNAQFVDTDVFLHVNNHYRHLRKVTFHGNNFQDLPDSALFGSHDHKELQVLNISANYIVNLNHFALKGMPNLRVLDLSYNEIVLKEENVDFLTHTSKLRELYLRRAFTTVVNRTEQFDILMRMFANAKLEHLEVLDLSYNYFNNVPYELPCPFPNLRTLDLKQNLLKTLSINTTCLSDIDKLDLSRNHFRELDKPFREQMANHLPDESLMMRNSYFCDCNSREYIQWIRSTNKIREKGNLLCARASPEEYTGVRLVEVPLQQLDCAKSLTQSAPSAVVRSFGHIIATVLSLIVPFLMF</sequence>
<dbReference type="SUPFAM" id="SSF52058">
    <property type="entry name" value="L domain-like"/>
    <property type="match status" value="1"/>
</dbReference>
<keyword evidence="2 4" id="KW-0732">Signal</keyword>
<dbReference type="Pfam" id="PF13855">
    <property type="entry name" value="LRR_8"/>
    <property type="match status" value="2"/>
</dbReference>
<evidence type="ECO:0000256" key="1">
    <source>
        <dbReference type="ARBA" id="ARBA00022614"/>
    </source>
</evidence>
<dbReference type="InterPro" id="IPR001611">
    <property type="entry name" value="Leu-rich_rpt"/>
</dbReference>
<dbReference type="GO" id="GO:0016020">
    <property type="term" value="C:membrane"/>
    <property type="evidence" value="ECO:0007669"/>
    <property type="project" value="TreeGrafter"/>
</dbReference>
<gene>
    <name evidence="5" type="ORF">QR680_017974</name>
</gene>
<organism evidence="5 6">
    <name type="scientific">Steinernema hermaphroditum</name>
    <dbReference type="NCBI Taxonomy" id="289476"/>
    <lineage>
        <taxon>Eukaryota</taxon>
        <taxon>Metazoa</taxon>
        <taxon>Ecdysozoa</taxon>
        <taxon>Nematoda</taxon>
        <taxon>Chromadorea</taxon>
        <taxon>Rhabditida</taxon>
        <taxon>Tylenchina</taxon>
        <taxon>Panagrolaimomorpha</taxon>
        <taxon>Strongyloidoidea</taxon>
        <taxon>Steinernematidae</taxon>
        <taxon>Steinernema</taxon>
    </lineage>
</organism>
<feature type="chain" id="PRO_5041383481" description="LRRCT domain-containing protein" evidence="4">
    <location>
        <begin position="32"/>
        <end position="363"/>
    </location>
</feature>
<dbReference type="AlphaFoldDB" id="A0AA39LQ26"/>
<protein>
    <recommendedName>
        <fullName evidence="7">LRRCT domain-containing protein</fullName>
    </recommendedName>
</protein>
<dbReference type="EMBL" id="JAUCMV010000004">
    <property type="protein sequence ID" value="KAK0405408.1"/>
    <property type="molecule type" value="Genomic_DNA"/>
</dbReference>
<dbReference type="Gene3D" id="3.80.10.10">
    <property type="entry name" value="Ribonuclease Inhibitor"/>
    <property type="match status" value="1"/>
</dbReference>
<evidence type="ECO:0008006" key="7">
    <source>
        <dbReference type="Google" id="ProtNLM"/>
    </source>
</evidence>
<dbReference type="SMART" id="SM00369">
    <property type="entry name" value="LRR_TYP"/>
    <property type="match status" value="4"/>
</dbReference>
<proteinExistence type="predicted"/>
<dbReference type="InterPro" id="IPR032675">
    <property type="entry name" value="LRR_dom_sf"/>
</dbReference>
<dbReference type="Proteomes" id="UP001175271">
    <property type="component" value="Unassembled WGS sequence"/>
</dbReference>
<evidence type="ECO:0000313" key="6">
    <source>
        <dbReference type="Proteomes" id="UP001175271"/>
    </source>
</evidence>